<keyword evidence="1" id="KW-0472">Membrane</keyword>
<keyword evidence="1" id="KW-0812">Transmembrane</keyword>
<accession>A0A067SHZ1</accession>
<dbReference type="EMBL" id="KL142397">
    <property type="protein sequence ID" value="KDR70501.1"/>
    <property type="molecule type" value="Genomic_DNA"/>
</dbReference>
<dbReference type="AlphaFoldDB" id="A0A067SHZ1"/>
<reference evidence="3" key="1">
    <citation type="journal article" date="2014" name="Proc. Natl. Acad. Sci. U.S.A.">
        <title>Extensive sampling of basidiomycete genomes demonstrates inadequacy of the white-rot/brown-rot paradigm for wood decay fungi.</title>
        <authorList>
            <person name="Riley R."/>
            <person name="Salamov A.A."/>
            <person name="Brown D.W."/>
            <person name="Nagy L.G."/>
            <person name="Floudas D."/>
            <person name="Held B.W."/>
            <person name="Levasseur A."/>
            <person name="Lombard V."/>
            <person name="Morin E."/>
            <person name="Otillar R."/>
            <person name="Lindquist E.A."/>
            <person name="Sun H."/>
            <person name="LaButti K.M."/>
            <person name="Schmutz J."/>
            <person name="Jabbour D."/>
            <person name="Luo H."/>
            <person name="Baker S.E."/>
            <person name="Pisabarro A.G."/>
            <person name="Walton J.D."/>
            <person name="Blanchette R.A."/>
            <person name="Henrissat B."/>
            <person name="Martin F."/>
            <person name="Cullen D."/>
            <person name="Hibbett D.S."/>
            <person name="Grigoriev I.V."/>
        </authorList>
    </citation>
    <scope>NUCLEOTIDE SEQUENCE [LARGE SCALE GENOMIC DNA]</scope>
    <source>
        <strain evidence="3">CBS 339.88</strain>
    </source>
</reference>
<organism evidence="2 3">
    <name type="scientific">Galerina marginata (strain CBS 339.88)</name>
    <dbReference type="NCBI Taxonomy" id="685588"/>
    <lineage>
        <taxon>Eukaryota</taxon>
        <taxon>Fungi</taxon>
        <taxon>Dikarya</taxon>
        <taxon>Basidiomycota</taxon>
        <taxon>Agaricomycotina</taxon>
        <taxon>Agaricomycetes</taxon>
        <taxon>Agaricomycetidae</taxon>
        <taxon>Agaricales</taxon>
        <taxon>Agaricineae</taxon>
        <taxon>Strophariaceae</taxon>
        <taxon>Galerina</taxon>
    </lineage>
</organism>
<evidence type="ECO:0000313" key="3">
    <source>
        <dbReference type="Proteomes" id="UP000027222"/>
    </source>
</evidence>
<evidence type="ECO:0000256" key="1">
    <source>
        <dbReference type="SAM" id="Phobius"/>
    </source>
</evidence>
<feature type="transmembrane region" description="Helical" evidence="1">
    <location>
        <begin position="213"/>
        <end position="232"/>
    </location>
</feature>
<gene>
    <name evidence="2" type="ORF">GALMADRAFT_144774</name>
</gene>
<feature type="transmembrane region" description="Helical" evidence="1">
    <location>
        <begin position="252"/>
        <end position="274"/>
    </location>
</feature>
<keyword evidence="3" id="KW-1185">Reference proteome</keyword>
<feature type="transmembrane region" description="Helical" evidence="1">
    <location>
        <begin position="102"/>
        <end position="121"/>
    </location>
</feature>
<dbReference type="HOGENOM" id="CLU_054795_0_0_1"/>
<name>A0A067SHZ1_GALM3</name>
<dbReference type="Proteomes" id="UP000027222">
    <property type="component" value="Unassembled WGS sequence"/>
</dbReference>
<evidence type="ECO:0000313" key="2">
    <source>
        <dbReference type="EMBL" id="KDR70501.1"/>
    </source>
</evidence>
<proteinExistence type="predicted"/>
<dbReference type="OrthoDB" id="3265004at2759"/>
<keyword evidence="1" id="KW-1133">Transmembrane helix</keyword>
<feature type="transmembrane region" description="Helical" evidence="1">
    <location>
        <begin position="173"/>
        <end position="193"/>
    </location>
</feature>
<feature type="transmembrane region" description="Helical" evidence="1">
    <location>
        <begin position="53"/>
        <end position="74"/>
    </location>
</feature>
<dbReference type="STRING" id="685588.A0A067SHZ1"/>
<sequence length="330" mass="36493">MPPHFLSIATQQSDIGSALDSNLLFIFLMGIYTVVYFGTIYLYCKNRFQQRMVVATITALYSLSVLQLGLQWYILKWAFVTNGATRADIFIATLATPGWFDVLVIVCQELIVILADLLLIWRCFFVWNRSLKVILLPAFLLVAEIGVAISQVVTMTGIVNHFTDKGVERSGHIQVALFCISFSSSMAATLLIAFRINAVSNQENPSRRRFRRVIEIVVQSGVVYSLALLMSVACNVRSIDPNNVVYMAYSGYASSLAFILAGLAPTIMVARVCVAPDDNTHLSTLQHVSRIEFQGQSASHEDEQFETDGIGEMQVDAILPSTGKLEKSSA</sequence>
<feature type="transmembrane region" description="Helical" evidence="1">
    <location>
        <begin position="23"/>
        <end position="44"/>
    </location>
</feature>
<protein>
    <submittedName>
        <fullName evidence="2">Uncharacterized protein</fullName>
    </submittedName>
</protein>
<feature type="transmembrane region" description="Helical" evidence="1">
    <location>
        <begin position="133"/>
        <end position="153"/>
    </location>
</feature>